<dbReference type="SMART" id="SM00292">
    <property type="entry name" value="BRCT"/>
    <property type="match status" value="2"/>
</dbReference>
<feature type="compositionally biased region" description="Low complexity" evidence="1">
    <location>
        <begin position="466"/>
        <end position="475"/>
    </location>
</feature>
<sequence>MADDQGGPAGWAAGVLLSVTGVPREQRSLVQQLIEAAGGRYSPNLSRRCTHLALPSGEAGAPPTAPSEKLLSGLRNRSKWGLHIVDLRWLLDSARAEGRLDEARFPARLPPGAAAAASHGQEQAPPGSAAAPRPAPSGSKASVMSGGMSLQAADTYQRGSPFCVATMAAAAARAQRPTDPLRNSVTSRPLSSFRQPGTSLQTQSPSVKRSVRWAHPAGTPEGSTAGVAAPSGAVAAAHAAAAAGMLPGEVEQAALRNEDEGRGINFVQLPMTQAGFLPADDLLQLLTAKAAAAAAAAAHAGERSPELATLASQVGNSSGRVFAGMVVVLDAGLPPEEQQQVRAALEQGGGRVAEEGGLCRGATHVVCQPDAALKWLSMGVGIVSPQWVHRSLRSGRQQRCLAVSADTSRHLPAASAATSPSQQQTGSGSTRSSGDGRPPLSSELLQSREARLLALSQLAGGTTGAAADAARPAARSGGGAAHQPATTPSELLGGVAWCVLEPPAAAVLEGSQLRQPPVPAEEDVVIVPDSEDEDQADGGGLCCVSASQAAVQDLLLESPAAGSGSGGAHPQAAAWQASAVLPGVATLTLLLPRDARGELGLDTRCITLPLPPSPGNAAGAAGASAQRQMTAGAMLQLVHDHYSESLGNQEQLQLLQTFPAADSAAAVLRPAFLELQELRRGALLGPRTAFEGLRKATREPTGTVYEVLLGC</sequence>
<dbReference type="Proteomes" id="UP000239649">
    <property type="component" value="Unassembled WGS sequence"/>
</dbReference>
<evidence type="ECO:0000313" key="3">
    <source>
        <dbReference type="EMBL" id="PSC76077.1"/>
    </source>
</evidence>
<dbReference type="PANTHER" id="PTHR47576:SF2">
    <property type="entry name" value="BRCT DOMAIN DNA REPAIR PROTEIN-RELATED"/>
    <property type="match status" value="1"/>
</dbReference>
<feature type="region of interest" description="Disordered" evidence="1">
    <location>
        <begin position="112"/>
        <end position="146"/>
    </location>
</feature>
<dbReference type="InterPro" id="IPR059215">
    <property type="entry name" value="BRCT2_TopBP1-like"/>
</dbReference>
<accession>A0A2P6VPU0</accession>
<evidence type="ECO:0000313" key="4">
    <source>
        <dbReference type="Proteomes" id="UP000239649"/>
    </source>
</evidence>
<feature type="region of interest" description="Disordered" evidence="1">
    <location>
        <begin position="403"/>
        <end position="441"/>
    </location>
</feature>
<feature type="region of interest" description="Disordered" evidence="1">
    <location>
        <begin position="172"/>
        <end position="210"/>
    </location>
</feature>
<dbReference type="SUPFAM" id="SSF52113">
    <property type="entry name" value="BRCT domain"/>
    <property type="match status" value="2"/>
</dbReference>
<feature type="region of interest" description="Disordered" evidence="1">
    <location>
        <begin position="466"/>
        <end position="487"/>
    </location>
</feature>
<comment type="caution">
    <text evidence="3">The sequence shown here is derived from an EMBL/GenBank/DDBJ whole genome shotgun (WGS) entry which is preliminary data.</text>
</comment>
<dbReference type="AlphaFoldDB" id="A0A2P6VPU0"/>
<feature type="compositionally biased region" description="Polar residues" evidence="1">
    <location>
        <begin position="181"/>
        <end position="207"/>
    </location>
</feature>
<dbReference type="Gene3D" id="3.40.50.10190">
    <property type="entry name" value="BRCT domain"/>
    <property type="match status" value="2"/>
</dbReference>
<dbReference type="CDD" id="cd17731">
    <property type="entry name" value="BRCT_TopBP1_rpt2_like"/>
    <property type="match status" value="1"/>
</dbReference>
<evidence type="ECO:0000259" key="2">
    <source>
        <dbReference type="PROSITE" id="PS50172"/>
    </source>
</evidence>
<dbReference type="InterPro" id="IPR036420">
    <property type="entry name" value="BRCT_dom_sf"/>
</dbReference>
<proteinExistence type="predicted"/>
<dbReference type="Pfam" id="PF00533">
    <property type="entry name" value="BRCT"/>
    <property type="match status" value="2"/>
</dbReference>
<evidence type="ECO:0000256" key="1">
    <source>
        <dbReference type="SAM" id="MobiDB-lite"/>
    </source>
</evidence>
<feature type="compositionally biased region" description="Low complexity" evidence="1">
    <location>
        <begin position="412"/>
        <end position="439"/>
    </location>
</feature>
<organism evidence="3 4">
    <name type="scientific">Micractinium conductrix</name>
    <dbReference type="NCBI Taxonomy" id="554055"/>
    <lineage>
        <taxon>Eukaryota</taxon>
        <taxon>Viridiplantae</taxon>
        <taxon>Chlorophyta</taxon>
        <taxon>core chlorophytes</taxon>
        <taxon>Trebouxiophyceae</taxon>
        <taxon>Chlorellales</taxon>
        <taxon>Chlorellaceae</taxon>
        <taxon>Chlorella clade</taxon>
        <taxon>Micractinium</taxon>
    </lineage>
</organism>
<feature type="domain" description="BRCT" evidence="2">
    <location>
        <begin position="317"/>
        <end position="396"/>
    </location>
</feature>
<dbReference type="EMBL" id="LHPF02000001">
    <property type="protein sequence ID" value="PSC76077.1"/>
    <property type="molecule type" value="Genomic_DNA"/>
</dbReference>
<dbReference type="PROSITE" id="PS50172">
    <property type="entry name" value="BRCT"/>
    <property type="match status" value="2"/>
</dbReference>
<feature type="domain" description="BRCT" evidence="2">
    <location>
        <begin position="14"/>
        <end position="107"/>
    </location>
</feature>
<dbReference type="OrthoDB" id="251770at2759"/>
<protein>
    <recommendedName>
        <fullName evidence="2">BRCT domain-containing protein</fullName>
    </recommendedName>
</protein>
<feature type="compositionally biased region" description="Low complexity" evidence="1">
    <location>
        <begin position="124"/>
        <end position="142"/>
    </location>
</feature>
<reference evidence="3 4" key="1">
    <citation type="journal article" date="2018" name="Plant J.">
        <title>Genome sequences of Chlorella sorokiniana UTEX 1602 and Micractinium conductrix SAG 241.80: implications to maltose excretion by a green alga.</title>
        <authorList>
            <person name="Arriola M.B."/>
            <person name="Velmurugan N."/>
            <person name="Zhang Y."/>
            <person name="Plunkett M.H."/>
            <person name="Hondzo H."/>
            <person name="Barney B.M."/>
        </authorList>
    </citation>
    <scope>NUCLEOTIDE SEQUENCE [LARGE SCALE GENOMIC DNA]</scope>
    <source>
        <strain evidence="3 4">SAG 241.80</strain>
    </source>
</reference>
<dbReference type="PANTHER" id="PTHR47576">
    <property type="entry name" value="BRCT DOMAIN DNA REPAIR PROTEIN-RELATED"/>
    <property type="match status" value="1"/>
</dbReference>
<dbReference type="InterPro" id="IPR001357">
    <property type="entry name" value="BRCT_dom"/>
</dbReference>
<keyword evidence="4" id="KW-1185">Reference proteome</keyword>
<gene>
    <name evidence="3" type="ORF">C2E20_0748</name>
</gene>
<name>A0A2P6VPU0_9CHLO</name>